<dbReference type="AlphaFoldDB" id="B0WVN5"/>
<evidence type="ECO:0000313" key="7">
    <source>
        <dbReference type="Proteomes" id="UP000002320"/>
    </source>
</evidence>
<evidence type="ECO:0000256" key="2">
    <source>
        <dbReference type="SAM" id="MobiDB-lite"/>
    </source>
</evidence>
<evidence type="ECO:0000256" key="1">
    <source>
        <dbReference type="ARBA" id="ARBA00022438"/>
    </source>
</evidence>
<keyword evidence="3" id="KW-0812">Transmembrane</keyword>
<feature type="compositionally biased region" description="Polar residues" evidence="2">
    <location>
        <begin position="56"/>
        <end position="67"/>
    </location>
</feature>
<dbReference type="GO" id="GO:0005615">
    <property type="term" value="C:extracellular space"/>
    <property type="evidence" value="ECO:0007669"/>
    <property type="project" value="TreeGrafter"/>
</dbReference>
<dbReference type="VEuPathDB" id="VectorBase:CPIJ011102"/>
<dbReference type="Pfam" id="PF17900">
    <property type="entry name" value="Peptidase_M1_N"/>
    <property type="match status" value="1"/>
</dbReference>
<dbReference type="GO" id="GO:0008270">
    <property type="term" value="F:zinc ion binding"/>
    <property type="evidence" value="ECO:0007669"/>
    <property type="project" value="TreeGrafter"/>
</dbReference>
<keyword evidence="1" id="KW-0645">Protease</keyword>
<keyword evidence="1" id="KW-0031">Aminopeptidase</keyword>
<feature type="transmembrane region" description="Helical" evidence="3">
    <location>
        <begin position="14"/>
        <end position="35"/>
    </location>
</feature>
<dbReference type="GO" id="GO:0005737">
    <property type="term" value="C:cytoplasm"/>
    <property type="evidence" value="ECO:0007669"/>
    <property type="project" value="TreeGrafter"/>
</dbReference>
<dbReference type="GO" id="GO:0006508">
    <property type="term" value="P:proteolysis"/>
    <property type="evidence" value="ECO:0007669"/>
    <property type="project" value="TreeGrafter"/>
</dbReference>
<keyword evidence="1" id="KW-0378">Hydrolase</keyword>
<keyword evidence="3" id="KW-1133">Transmembrane helix</keyword>
<proteinExistence type="predicted"/>
<evidence type="ECO:0000256" key="3">
    <source>
        <dbReference type="SAM" id="Phobius"/>
    </source>
</evidence>
<dbReference type="InterPro" id="IPR045357">
    <property type="entry name" value="Aminopeptidase_N-like_N"/>
</dbReference>
<dbReference type="KEGG" id="cqu:CpipJ_CPIJ011102"/>
<keyword evidence="3" id="KW-0472">Membrane</keyword>
<evidence type="ECO:0000313" key="5">
    <source>
        <dbReference type="EMBL" id="EDS35642.1"/>
    </source>
</evidence>
<name>B0WVN5_CULQU</name>
<dbReference type="PANTHER" id="PTHR11533:SF276">
    <property type="entry name" value="GLUTAMYL AMINOPEPTIDASE"/>
    <property type="match status" value="1"/>
</dbReference>
<dbReference type="InParanoid" id="B0WVN5"/>
<feature type="domain" description="Aminopeptidase N-like N-terminal" evidence="4">
    <location>
        <begin position="112"/>
        <end position="223"/>
    </location>
</feature>
<evidence type="ECO:0000259" key="4">
    <source>
        <dbReference type="Pfam" id="PF17900"/>
    </source>
</evidence>
<sequence>MILQKVVDVIRDNLVVTFLSVALFAFVVSTIALAVENSDKRDEIIHLRAELNNRAEATTTVSPQEYSTTTTEVDVPTTTPSMETSPATTTTQAPTTTDAPLVDYRLPTHNIPKHYDLWLYPKLEEGTFEGRVIIDVETVAATNKIVLHRYLLDITDVKINPIDQVVGYGGFTFDNEKDFLIISTLSDLQPGKQTKVTIEFKGQMDNKIVGLYSSSYLNEETKERM</sequence>
<dbReference type="OMA" id="VQQSKDW"/>
<evidence type="ECO:0000313" key="6">
    <source>
        <dbReference type="EnsemblMetazoa" id="CPIJ011102-PA"/>
    </source>
</evidence>
<dbReference type="GO" id="GO:0070006">
    <property type="term" value="F:metalloaminopeptidase activity"/>
    <property type="evidence" value="ECO:0007669"/>
    <property type="project" value="TreeGrafter"/>
</dbReference>
<dbReference type="InterPro" id="IPR050344">
    <property type="entry name" value="Peptidase_M1_aminopeptidases"/>
</dbReference>
<feature type="region of interest" description="Disordered" evidence="2">
    <location>
        <begin position="56"/>
        <end position="99"/>
    </location>
</feature>
<dbReference type="GO" id="GO:0042277">
    <property type="term" value="F:peptide binding"/>
    <property type="evidence" value="ECO:0007669"/>
    <property type="project" value="TreeGrafter"/>
</dbReference>
<dbReference type="HOGENOM" id="CLU_1262469_0_0_1"/>
<dbReference type="EMBL" id="DS232128">
    <property type="protein sequence ID" value="EDS35642.1"/>
    <property type="molecule type" value="Genomic_DNA"/>
</dbReference>
<accession>B0WVN5</accession>
<dbReference type="GO" id="GO:0016020">
    <property type="term" value="C:membrane"/>
    <property type="evidence" value="ECO:0007669"/>
    <property type="project" value="TreeGrafter"/>
</dbReference>
<dbReference type="GO" id="GO:0043171">
    <property type="term" value="P:peptide catabolic process"/>
    <property type="evidence" value="ECO:0007669"/>
    <property type="project" value="TreeGrafter"/>
</dbReference>
<dbReference type="SUPFAM" id="SSF63737">
    <property type="entry name" value="Leukotriene A4 hydrolase N-terminal domain"/>
    <property type="match status" value="1"/>
</dbReference>
<dbReference type="Gene3D" id="2.60.40.1730">
    <property type="entry name" value="tricorn interacting facor f3 domain"/>
    <property type="match status" value="1"/>
</dbReference>
<dbReference type="Proteomes" id="UP000002320">
    <property type="component" value="Unassembled WGS sequence"/>
</dbReference>
<dbReference type="eggNOG" id="KOG1046">
    <property type="taxonomic scope" value="Eukaryota"/>
</dbReference>
<gene>
    <name evidence="6" type="primary">6043868</name>
    <name evidence="5" type="ORF">CpipJ_CPIJ011102</name>
</gene>
<feature type="compositionally biased region" description="Low complexity" evidence="2">
    <location>
        <begin position="68"/>
        <end position="99"/>
    </location>
</feature>
<reference evidence="5" key="1">
    <citation type="submission" date="2007-03" db="EMBL/GenBank/DDBJ databases">
        <title>Annotation of Culex pipiens quinquefasciatus.</title>
        <authorList>
            <consortium name="The Broad Institute Genome Sequencing Platform"/>
            <person name="Atkinson P.W."/>
            <person name="Hemingway J."/>
            <person name="Christensen B.M."/>
            <person name="Higgs S."/>
            <person name="Kodira C."/>
            <person name="Hannick L."/>
            <person name="Megy K."/>
            <person name="O'Leary S."/>
            <person name="Pearson M."/>
            <person name="Haas B.J."/>
            <person name="Mauceli E."/>
            <person name="Wortman J.R."/>
            <person name="Lee N.H."/>
            <person name="Guigo R."/>
            <person name="Stanke M."/>
            <person name="Alvarado L."/>
            <person name="Amedeo P."/>
            <person name="Antoine C.H."/>
            <person name="Arensburger P."/>
            <person name="Bidwell S.L."/>
            <person name="Crawford M."/>
            <person name="Camaro F."/>
            <person name="Devon K."/>
            <person name="Engels R."/>
            <person name="Hammond M."/>
            <person name="Howarth C."/>
            <person name="Koehrsen M."/>
            <person name="Lawson D."/>
            <person name="Montgomery P."/>
            <person name="Nene V."/>
            <person name="Nusbaum C."/>
            <person name="Puiu D."/>
            <person name="Romero-Severson J."/>
            <person name="Severson D.W."/>
            <person name="Shumway M."/>
            <person name="Sisk P."/>
            <person name="Stolte C."/>
            <person name="Zeng Q."/>
            <person name="Eisenstadt E."/>
            <person name="Fraser-Liggett C."/>
            <person name="Strausberg R."/>
            <person name="Galagan J."/>
            <person name="Birren B."/>
            <person name="Collins F.H."/>
        </authorList>
    </citation>
    <scope>NUCLEOTIDE SEQUENCE [LARGE SCALE GENOMIC DNA]</scope>
    <source>
        <strain evidence="5">JHB</strain>
    </source>
</reference>
<keyword evidence="7" id="KW-1185">Reference proteome</keyword>
<organism>
    <name type="scientific">Culex quinquefasciatus</name>
    <name type="common">Southern house mosquito</name>
    <name type="synonym">Culex pungens</name>
    <dbReference type="NCBI Taxonomy" id="7176"/>
    <lineage>
        <taxon>Eukaryota</taxon>
        <taxon>Metazoa</taxon>
        <taxon>Ecdysozoa</taxon>
        <taxon>Arthropoda</taxon>
        <taxon>Hexapoda</taxon>
        <taxon>Insecta</taxon>
        <taxon>Pterygota</taxon>
        <taxon>Neoptera</taxon>
        <taxon>Endopterygota</taxon>
        <taxon>Diptera</taxon>
        <taxon>Nematocera</taxon>
        <taxon>Culicoidea</taxon>
        <taxon>Culicidae</taxon>
        <taxon>Culicinae</taxon>
        <taxon>Culicini</taxon>
        <taxon>Culex</taxon>
        <taxon>Culex</taxon>
    </lineage>
</organism>
<dbReference type="PANTHER" id="PTHR11533">
    <property type="entry name" value="PROTEASE M1 ZINC METALLOPROTEASE"/>
    <property type="match status" value="1"/>
</dbReference>
<dbReference type="InterPro" id="IPR042097">
    <property type="entry name" value="Aminopeptidase_N-like_N_sf"/>
</dbReference>
<dbReference type="EnsemblMetazoa" id="CPIJ011102-RA">
    <property type="protein sequence ID" value="CPIJ011102-PA"/>
    <property type="gene ID" value="CPIJ011102"/>
</dbReference>
<protein>
    <recommendedName>
        <fullName evidence="4">Aminopeptidase N-like N-terminal domain-containing protein</fullName>
    </recommendedName>
</protein>
<reference evidence="6" key="2">
    <citation type="submission" date="2020-05" db="UniProtKB">
        <authorList>
            <consortium name="EnsemblMetazoa"/>
        </authorList>
    </citation>
    <scope>IDENTIFICATION</scope>
    <source>
        <strain evidence="6">JHB</strain>
    </source>
</reference>